<feature type="transmembrane region" description="Helical" evidence="1">
    <location>
        <begin position="199"/>
        <end position="221"/>
    </location>
</feature>
<name>A0AA38UDU9_9AGAR</name>
<feature type="transmembrane region" description="Helical" evidence="1">
    <location>
        <begin position="233"/>
        <end position="253"/>
    </location>
</feature>
<feature type="domain" description="DUF6534" evidence="2">
    <location>
        <begin position="167"/>
        <end position="256"/>
    </location>
</feature>
<dbReference type="PANTHER" id="PTHR40465">
    <property type="entry name" value="CHROMOSOME 1, WHOLE GENOME SHOTGUN SEQUENCE"/>
    <property type="match status" value="1"/>
</dbReference>
<dbReference type="PANTHER" id="PTHR40465:SF1">
    <property type="entry name" value="DUF6534 DOMAIN-CONTAINING PROTEIN"/>
    <property type="match status" value="1"/>
</dbReference>
<dbReference type="Proteomes" id="UP001163846">
    <property type="component" value="Unassembled WGS sequence"/>
</dbReference>
<keyword evidence="4" id="KW-1185">Reference proteome</keyword>
<keyword evidence="1" id="KW-0812">Transmembrane</keyword>
<feature type="transmembrane region" description="Helical" evidence="1">
    <location>
        <begin position="116"/>
        <end position="137"/>
    </location>
</feature>
<reference evidence="3" key="1">
    <citation type="submission" date="2022-08" db="EMBL/GenBank/DDBJ databases">
        <authorList>
            <consortium name="DOE Joint Genome Institute"/>
            <person name="Min B."/>
            <person name="Riley R."/>
            <person name="Sierra-Patev S."/>
            <person name="Naranjo-Ortiz M."/>
            <person name="Looney B."/>
            <person name="Konkel Z."/>
            <person name="Slot J.C."/>
            <person name="Sakamoto Y."/>
            <person name="Steenwyk J.L."/>
            <person name="Rokas A."/>
            <person name="Carro J."/>
            <person name="Camarero S."/>
            <person name="Ferreira P."/>
            <person name="Molpeceres G."/>
            <person name="Ruiz-Duenas F.J."/>
            <person name="Serrano A."/>
            <person name="Henrissat B."/>
            <person name="Drula E."/>
            <person name="Hughes K.W."/>
            <person name="Mata J.L."/>
            <person name="Ishikawa N.K."/>
            <person name="Vargas-Isla R."/>
            <person name="Ushijima S."/>
            <person name="Smith C.A."/>
            <person name="Ahrendt S."/>
            <person name="Andreopoulos W."/>
            <person name="He G."/>
            <person name="Labutti K."/>
            <person name="Lipzen A."/>
            <person name="Ng V."/>
            <person name="Sandor L."/>
            <person name="Barry K."/>
            <person name="Martinez A.T."/>
            <person name="Xiao Y."/>
            <person name="Gibbons J.G."/>
            <person name="Terashima K."/>
            <person name="Hibbett D.S."/>
            <person name="Grigoriev I.V."/>
        </authorList>
    </citation>
    <scope>NUCLEOTIDE SEQUENCE</scope>
    <source>
        <strain evidence="3">TFB9207</strain>
    </source>
</reference>
<protein>
    <recommendedName>
        <fullName evidence="2">DUF6534 domain-containing protein</fullName>
    </recommendedName>
</protein>
<evidence type="ECO:0000259" key="2">
    <source>
        <dbReference type="Pfam" id="PF20152"/>
    </source>
</evidence>
<dbReference type="Pfam" id="PF20152">
    <property type="entry name" value="DUF6534"/>
    <property type="match status" value="1"/>
</dbReference>
<feature type="transmembrane region" description="Helical" evidence="1">
    <location>
        <begin position="51"/>
        <end position="69"/>
    </location>
</feature>
<dbReference type="InterPro" id="IPR045339">
    <property type="entry name" value="DUF6534"/>
</dbReference>
<feature type="transmembrane region" description="Helical" evidence="1">
    <location>
        <begin position="12"/>
        <end position="30"/>
    </location>
</feature>
<comment type="caution">
    <text evidence="3">The sequence shown here is derived from an EMBL/GenBank/DDBJ whole genome shotgun (WGS) entry which is preliminary data.</text>
</comment>
<evidence type="ECO:0000313" key="4">
    <source>
        <dbReference type="Proteomes" id="UP001163846"/>
    </source>
</evidence>
<accession>A0AA38UDU9</accession>
<evidence type="ECO:0000256" key="1">
    <source>
        <dbReference type="SAM" id="Phobius"/>
    </source>
</evidence>
<keyword evidence="1" id="KW-0472">Membrane</keyword>
<proteinExistence type="predicted"/>
<keyword evidence="1" id="KW-1133">Transmembrane helix</keyword>
<feature type="transmembrane region" description="Helical" evidence="1">
    <location>
        <begin position="157"/>
        <end position="179"/>
    </location>
</feature>
<gene>
    <name evidence="3" type="ORF">F5878DRAFT_642685</name>
</gene>
<dbReference type="EMBL" id="MU806239">
    <property type="protein sequence ID" value="KAJ3837540.1"/>
    <property type="molecule type" value="Genomic_DNA"/>
</dbReference>
<evidence type="ECO:0000313" key="3">
    <source>
        <dbReference type="EMBL" id="KAJ3837540.1"/>
    </source>
</evidence>
<organism evidence="3 4">
    <name type="scientific">Lentinula raphanica</name>
    <dbReference type="NCBI Taxonomy" id="153919"/>
    <lineage>
        <taxon>Eukaryota</taxon>
        <taxon>Fungi</taxon>
        <taxon>Dikarya</taxon>
        <taxon>Basidiomycota</taxon>
        <taxon>Agaricomycotina</taxon>
        <taxon>Agaricomycetes</taxon>
        <taxon>Agaricomycetidae</taxon>
        <taxon>Agaricales</taxon>
        <taxon>Marasmiineae</taxon>
        <taxon>Omphalotaceae</taxon>
        <taxon>Lentinula</taxon>
    </lineage>
</organism>
<dbReference type="AlphaFoldDB" id="A0AA38UDU9"/>
<feature type="transmembrane region" description="Helical" evidence="1">
    <location>
        <begin position="81"/>
        <end position="104"/>
    </location>
</feature>
<sequence length="326" mass="36131">MAYDATLGALEIGVLIAGVLFGLITAQVYIHHKSFPQESIWIKYGLVDFMWIVELGHTICVFHAIYFYTVTHFGDSNDLDILPVSVGAAVVLHGVVLIIVQGFFTYRIALFTGKPYIIPTLSGILIFCQMLAVYTLSAQLILVATKSLQVFMKKWEWLMFTVLILRAIADVLISGSLVYHLVRCRHGTFNSTVAVVDKLILWSIETGVVTSMLGFLSIILYLTLRTTFIEDAWLSLLMFLPKVFSNAMLANMNSRVELRNMSRSVVNSASIFTSGAFAAAPFGPVNITTQTVIHSDAAMDINESNWSMNSSSMERAADQKASEMMV</sequence>